<reference evidence="5" key="1">
    <citation type="journal article" date="2014" name="Int. J. Syst. Evol. Microbiol.">
        <title>Complete genome sequence of Corynebacterium casei LMG S-19264T (=DSM 44701T), isolated from a smear-ripened cheese.</title>
        <authorList>
            <consortium name="US DOE Joint Genome Institute (JGI-PGF)"/>
            <person name="Walter F."/>
            <person name="Albersmeier A."/>
            <person name="Kalinowski J."/>
            <person name="Ruckert C."/>
        </authorList>
    </citation>
    <scope>NUCLEOTIDE SEQUENCE</scope>
    <source>
        <strain evidence="5">CGMCC 1.7081</strain>
    </source>
</reference>
<dbReference type="GO" id="GO:0000166">
    <property type="term" value="F:nucleotide binding"/>
    <property type="evidence" value="ECO:0007669"/>
    <property type="project" value="UniProtKB-KW"/>
</dbReference>
<dbReference type="AlphaFoldDB" id="A0A8J3MCK0"/>
<feature type="domain" description="5'-Nucleotidase C-terminal" evidence="4">
    <location>
        <begin position="430"/>
        <end position="602"/>
    </location>
</feature>
<proteinExistence type="inferred from homology"/>
<sequence length="665" mass="70437">MPRLTRRGFLARSSALAAAAAVSPAIVIRANAAPGAGELAMVAVQPNPRGSFEKLYLLKGDPLSGPITTILTEDGATEPARSLPEGSRRVLRLMHFNDMHNHMTDLDGKRGDTHRMAQMVQLVKAAKAQAGDDEIVLLLSGGDDHTGSVFDELMGWTPEDFVADAGYRAASAAGVDLAVLGNHEFDRGAAQLKIGLDRDAAFPVLSANVNNSAHIARDVDYTPAAVAEVKGLRIGFIGLTTAIDTRVGMESDPTLAVASPVESAANLYKAVEAVSDVVVILSHCGYGRGMHQSGKAGTARLIGEGDFDIADAIGPMASKPVVLIGGHSHTQLNTDGIDADNMVAGLLLTQAKANGQFLGDIVMSVAPGQGRDQWFSNVSLHPIKRRDDRLKPEDEKFANAEHDGDFDAGFEAQVMAPMIAALDAKLSEVIAQVADDTLVSTPRTIADRYVGEAAIGNLMNDTLVKRSASFPGGAVDFSLFNATGLARGIAKGPLTFREWFDVMPYADVIDVATLTGAQIRDMLNSNAKRILRPEEVSGTDLSEFVSRGFLHFSSGIRYRIALGGSAAEAQAVDITLNGQPVEEVLEKPFTMAFNSYISLGAFGETWNGKPIGGGVAGDIPSFDVRTLPWSHTGLVYRNELIAALREIGTISDQTGIILDGRVTVA</sequence>
<dbReference type="GO" id="GO:0016787">
    <property type="term" value="F:hydrolase activity"/>
    <property type="evidence" value="ECO:0007669"/>
    <property type="project" value="UniProtKB-KW"/>
</dbReference>
<keyword evidence="2" id="KW-0378">Hydrolase</keyword>
<comment type="caution">
    <text evidence="5">The sequence shown here is derived from an EMBL/GenBank/DDBJ whole genome shotgun (WGS) entry which is preliminary data.</text>
</comment>
<feature type="signal peptide" evidence="2">
    <location>
        <begin position="1"/>
        <end position="32"/>
    </location>
</feature>
<reference evidence="5" key="2">
    <citation type="submission" date="2020-09" db="EMBL/GenBank/DDBJ databases">
        <authorList>
            <person name="Sun Q."/>
            <person name="Zhou Y."/>
        </authorList>
    </citation>
    <scope>NUCLEOTIDE SEQUENCE</scope>
    <source>
        <strain evidence="5">CGMCC 1.7081</strain>
    </source>
</reference>
<evidence type="ECO:0000259" key="4">
    <source>
        <dbReference type="Pfam" id="PF02872"/>
    </source>
</evidence>
<dbReference type="Pfam" id="PF00149">
    <property type="entry name" value="Metallophos"/>
    <property type="match status" value="1"/>
</dbReference>
<evidence type="ECO:0000259" key="3">
    <source>
        <dbReference type="Pfam" id="PF00149"/>
    </source>
</evidence>
<evidence type="ECO:0000313" key="6">
    <source>
        <dbReference type="Proteomes" id="UP000611500"/>
    </source>
</evidence>
<dbReference type="InterPro" id="IPR008334">
    <property type="entry name" value="5'-Nucleotdase_C"/>
</dbReference>
<dbReference type="InterPro" id="IPR004843">
    <property type="entry name" value="Calcineurin-like_PHP"/>
</dbReference>
<accession>A0A8J3MCK0</accession>
<keyword evidence="6" id="KW-1185">Reference proteome</keyword>
<name>A0A8J3MCK0_9RHOB</name>
<evidence type="ECO:0000313" key="5">
    <source>
        <dbReference type="EMBL" id="GHG84797.1"/>
    </source>
</evidence>
<dbReference type="Gene3D" id="3.90.780.10">
    <property type="entry name" value="5'-Nucleotidase, C-terminal domain"/>
    <property type="match status" value="1"/>
</dbReference>
<dbReference type="Pfam" id="PF02872">
    <property type="entry name" value="5_nucleotid_C"/>
    <property type="match status" value="1"/>
</dbReference>
<dbReference type="RefSeq" id="WP_028092441.1">
    <property type="nucleotide sequence ID" value="NZ_BNAP01000003.1"/>
</dbReference>
<keyword evidence="1 2" id="KW-0732">Signal</keyword>
<gene>
    <name evidence="5" type="ORF">GCM10010961_11340</name>
</gene>
<dbReference type="InterPro" id="IPR006179">
    <property type="entry name" value="5_nucleotidase/apyrase"/>
</dbReference>
<dbReference type="Proteomes" id="UP000611500">
    <property type="component" value="Unassembled WGS sequence"/>
</dbReference>
<keyword evidence="2" id="KW-0547">Nucleotide-binding</keyword>
<feature type="domain" description="Calcineurin-like phosphoesterase" evidence="3">
    <location>
        <begin position="91"/>
        <end position="330"/>
    </location>
</feature>
<dbReference type="SUPFAM" id="SSF55816">
    <property type="entry name" value="5'-nucleotidase (syn. UDP-sugar hydrolase), C-terminal domain"/>
    <property type="match status" value="1"/>
</dbReference>
<dbReference type="PRINTS" id="PR01607">
    <property type="entry name" value="APYRASEFAMLY"/>
</dbReference>
<dbReference type="EMBL" id="BNAP01000003">
    <property type="protein sequence ID" value="GHG84797.1"/>
    <property type="molecule type" value="Genomic_DNA"/>
</dbReference>
<dbReference type="InterPro" id="IPR029052">
    <property type="entry name" value="Metallo-depent_PP-like"/>
</dbReference>
<dbReference type="PANTHER" id="PTHR11575">
    <property type="entry name" value="5'-NUCLEOTIDASE-RELATED"/>
    <property type="match status" value="1"/>
</dbReference>
<evidence type="ECO:0008006" key="7">
    <source>
        <dbReference type="Google" id="ProtNLM"/>
    </source>
</evidence>
<comment type="similarity">
    <text evidence="2">Belongs to the 5'-nucleotidase family.</text>
</comment>
<dbReference type="InterPro" id="IPR036907">
    <property type="entry name" value="5'-Nucleotdase_C_sf"/>
</dbReference>
<protein>
    <recommendedName>
        <fullName evidence="7">Bifunctional metallophosphatase/5'-nucleotidase</fullName>
    </recommendedName>
</protein>
<dbReference type="InterPro" id="IPR006311">
    <property type="entry name" value="TAT_signal"/>
</dbReference>
<dbReference type="PANTHER" id="PTHR11575:SF24">
    <property type="entry name" value="5'-NUCLEOTIDASE"/>
    <property type="match status" value="1"/>
</dbReference>
<evidence type="ECO:0000256" key="2">
    <source>
        <dbReference type="RuleBase" id="RU362119"/>
    </source>
</evidence>
<organism evidence="5 6">
    <name type="scientific">Pseudodonghicola xiamenensis</name>
    <dbReference type="NCBI Taxonomy" id="337702"/>
    <lineage>
        <taxon>Bacteria</taxon>
        <taxon>Pseudomonadati</taxon>
        <taxon>Pseudomonadota</taxon>
        <taxon>Alphaproteobacteria</taxon>
        <taxon>Rhodobacterales</taxon>
        <taxon>Paracoccaceae</taxon>
        <taxon>Pseudodonghicola</taxon>
    </lineage>
</organism>
<dbReference type="PROSITE" id="PS51318">
    <property type="entry name" value="TAT"/>
    <property type="match status" value="1"/>
</dbReference>
<feature type="chain" id="PRO_5035340457" description="Bifunctional metallophosphatase/5'-nucleotidase" evidence="2">
    <location>
        <begin position="33"/>
        <end position="665"/>
    </location>
</feature>
<dbReference type="SUPFAM" id="SSF56300">
    <property type="entry name" value="Metallo-dependent phosphatases"/>
    <property type="match status" value="1"/>
</dbReference>
<dbReference type="GO" id="GO:0009166">
    <property type="term" value="P:nucleotide catabolic process"/>
    <property type="evidence" value="ECO:0007669"/>
    <property type="project" value="InterPro"/>
</dbReference>
<dbReference type="Gene3D" id="3.60.21.10">
    <property type="match status" value="1"/>
</dbReference>
<evidence type="ECO:0000256" key="1">
    <source>
        <dbReference type="ARBA" id="ARBA00022729"/>
    </source>
</evidence>